<dbReference type="PANTHER" id="PTHR11091">
    <property type="entry name" value="OXIDOREDUCTASE-RELATED"/>
    <property type="match status" value="1"/>
</dbReference>
<dbReference type="InterPro" id="IPR036111">
    <property type="entry name" value="Mal/L-sulfo/L-lacto_DH-like_sf"/>
</dbReference>
<dbReference type="OrthoDB" id="9769447at2"/>
<accession>A0A135L6R4</accession>
<dbReference type="SUPFAM" id="SSF89733">
    <property type="entry name" value="L-sulfolactate dehydrogenase-like"/>
    <property type="match status" value="1"/>
</dbReference>
<dbReference type="PANTHER" id="PTHR11091:SF0">
    <property type="entry name" value="MALATE DEHYDROGENASE"/>
    <property type="match status" value="1"/>
</dbReference>
<dbReference type="InterPro" id="IPR003767">
    <property type="entry name" value="Malate/L-lactate_DH-like"/>
</dbReference>
<dbReference type="Gene3D" id="1.10.1530.10">
    <property type="match status" value="1"/>
</dbReference>
<dbReference type="Pfam" id="PF02615">
    <property type="entry name" value="Ldh_2"/>
    <property type="match status" value="1"/>
</dbReference>
<gene>
    <name evidence="3" type="ORF">U473_11585</name>
</gene>
<proteinExistence type="inferred from homology"/>
<keyword evidence="2" id="KW-0560">Oxidoreductase</keyword>
<evidence type="ECO:0000256" key="2">
    <source>
        <dbReference type="ARBA" id="ARBA00023002"/>
    </source>
</evidence>
<evidence type="ECO:0000256" key="1">
    <source>
        <dbReference type="ARBA" id="ARBA00006056"/>
    </source>
</evidence>
<protein>
    <recommendedName>
        <fullName evidence="5">Lactate dehydrogenase</fullName>
    </recommendedName>
</protein>
<dbReference type="Proteomes" id="UP000070352">
    <property type="component" value="Unassembled WGS sequence"/>
</dbReference>
<dbReference type="InterPro" id="IPR043143">
    <property type="entry name" value="Mal/L-sulf/L-lact_DH-like_NADP"/>
</dbReference>
<dbReference type="RefSeq" id="WP_068726496.1">
    <property type="nucleotide sequence ID" value="NZ_LSKU01000001.1"/>
</dbReference>
<evidence type="ECO:0000313" key="3">
    <source>
        <dbReference type="EMBL" id="KXG44587.1"/>
    </source>
</evidence>
<dbReference type="STRING" id="1413211.U473_11585"/>
<comment type="caution">
    <text evidence="3">The sequence shown here is derived from an EMBL/GenBank/DDBJ whole genome shotgun (WGS) entry which is preliminary data.</text>
</comment>
<name>A0A135L6R4_9BACI</name>
<dbReference type="EMBL" id="LSKU01000001">
    <property type="protein sequence ID" value="KXG44587.1"/>
    <property type="molecule type" value="Genomic_DNA"/>
</dbReference>
<keyword evidence="4" id="KW-1185">Reference proteome</keyword>
<comment type="similarity">
    <text evidence="1">Belongs to the LDH2/MDH2 oxidoreductase family.</text>
</comment>
<sequence length="350" mass="38543">MHNEQIVLSYEELTIKTKQLLNHLKVPENESAILTDTLLDAEIRGTYSHGLIRLPFYEKRILSGAIKVPTSLDIVKEKEAVSVIDGNDGLGTTISHFAMVKAISKAKKYGVGISSVRNSQHFGTAGYYANLATRDDMIGLVFTNASPRLAPWGGVDTMLGNNPWSIALPTSDPELPFVLDLSNSIVAAGKIRKAAELGKTIPDGWALDSQGNPTNDPYEALRGVLLPMGMHKGYGITLAISLLTSGLSDGVWDIDVNPIDEINKTQRVSHLFIAINIDFFLDINKFKSFIEEKIVMLRNSKKVNGVEKIFFPGERGGISRKIALKDGVKLNLNSFKEVMRIAEKYNLNFL</sequence>
<dbReference type="Gene3D" id="3.30.1370.60">
    <property type="entry name" value="Hypothetical oxidoreductase yiak, domain 2"/>
    <property type="match status" value="1"/>
</dbReference>
<evidence type="ECO:0000313" key="4">
    <source>
        <dbReference type="Proteomes" id="UP000070352"/>
    </source>
</evidence>
<dbReference type="GO" id="GO:0016491">
    <property type="term" value="F:oxidoreductase activity"/>
    <property type="evidence" value="ECO:0007669"/>
    <property type="project" value="UniProtKB-KW"/>
</dbReference>
<dbReference type="AlphaFoldDB" id="A0A135L6R4"/>
<reference evidence="3 4" key="1">
    <citation type="submission" date="2016-02" db="EMBL/GenBank/DDBJ databases">
        <title>Draft Genome for Tepidibacillus decaturensis nov. sp. Strain Z9, an Anaerobic, Moderately Thermophilic and Heterotrophic Bacterium from Deep Subsurface of the Illinois Basin, USA.</title>
        <authorList>
            <person name="Dong Y."/>
            <person name="Chang J.Y."/>
            <person name="Sanford R."/>
            <person name="Fouke B.W."/>
        </authorList>
    </citation>
    <scope>NUCLEOTIDE SEQUENCE [LARGE SCALE GENOMIC DNA]</scope>
    <source>
        <strain evidence="3 4">Z9</strain>
    </source>
</reference>
<organism evidence="3 4">
    <name type="scientific">Tepidibacillus decaturensis</name>
    <dbReference type="NCBI Taxonomy" id="1413211"/>
    <lineage>
        <taxon>Bacteria</taxon>
        <taxon>Bacillati</taxon>
        <taxon>Bacillota</taxon>
        <taxon>Bacilli</taxon>
        <taxon>Bacillales</taxon>
        <taxon>Bacillaceae</taxon>
        <taxon>Tepidibacillus</taxon>
    </lineage>
</organism>
<dbReference type="InterPro" id="IPR043144">
    <property type="entry name" value="Mal/L-sulf/L-lact_DH-like_ah"/>
</dbReference>
<evidence type="ECO:0008006" key="5">
    <source>
        <dbReference type="Google" id="ProtNLM"/>
    </source>
</evidence>